<dbReference type="Gene3D" id="3.90.1010.10">
    <property type="match status" value="1"/>
</dbReference>
<evidence type="ECO:0000313" key="3">
    <source>
        <dbReference type="EMBL" id="KJZ82605.1"/>
    </source>
</evidence>
<comment type="caution">
    <text evidence="3">The sequence shown here is derived from an EMBL/GenBank/DDBJ whole genome shotgun (WGS) entry which is preliminary data.</text>
</comment>
<keyword evidence="4" id="KW-1185">Reference proteome</keyword>
<sequence length="146" mass="16976">MIPINEIIQDIEIIEDVQNRYHYLIELGKKLPSFPKEHMIEQNIVRGCANTIWMTIDLKNKEDKDPSIFLNTASDSHIVSGLLYILKSIYDGKKVSETITIDYLEIFQRLGLIEHLSQKRTAGLHVIVQKIQDLTKEYSNNNYQMV</sequence>
<dbReference type="InterPro" id="IPR003808">
    <property type="entry name" value="Fe-S_metab-assoc_dom"/>
</dbReference>
<dbReference type="Pfam" id="PF02657">
    <property type="entry name" value="SufE"/>
    <property type="match status" value="1"/>
</dbReference>
<evidence type="ECO:0000313" key="4">
    <source>
        <dbReference type="Proteomes" id="UP000033731"/>
    </source>
</evidence>
<dbReference type="PANTHER" id="PTHR43597">
    <property type="entry name" value="SULFUR ACCEPTOR PROTEIN CSDE"/>
    <property type="match status" value="1"/>
</dbReference>
<dbReference type="RefSeq" id="WP_034441523.1">
    <property type="nucleotide sequence ID" value="NZ_JMTK01000001.1"/>
</dbReference>
<dbReference type="EMBL" id="JMTK01000001">
    <property type="protein sequence ID" value="KJZ82605.1"/>
    <property type="molecule type" value="Genomic_DNA"/>
</dbReference>
<name>A0A095A154_9HYPH</name>
<gene>
    <name evidence="3" type="ORF">DJ66_0214</name>
</gene>
<dbReference type="SUPFAM" id="SSF82649">
    <property type="entry name" value="SufE/NifU"/>
    <property type="match status" value="1"/>
</dbReference>
<protein>
    <submittedName>
        <fullName evidence="3">Sulfur acceptor protein SufE for iron-sulfur cluster assembly</fullName>
    </submittedName>
</protein>
<organism evidence="3 4">
    <name type="scientific">Candidatus Liberibacter solanacearum</name>
    <dbReference type="NCBI Taxonomy" id="556287"/>
    <lineage>
        <taxon>Bacteria</taxon>
        <taxon>Pseudomonadati</taxon>
        <taxon>Pseudomonadota</taxon>
        <taxon>Alphaproteobacteria</taxon>
        <taxon>Hyphomicrobiales</taxon>
        <taxon>Rhizobiaceae</taxon>
        <taxon>Liberibacter</taxon>
    </lineage>
</organism>
<evidence type="ECO:0000259" key="2">
    <source>
        <dbReference type="Pfam" id="PF02657"/>
    </source>
</evidence>
<dbReference type="PATRIC" id="fig|556287.8.peg.187"/>
<evidence type="ECO:0000256" key="1">
    <source>
        <dbReference type="ARBA" id="ARBA00010282"/>
    </source>
</evidence>
<dbReference type="PANTHER" id="PTHR43597:SF5">
    <property type="entry name" value="SUFE-LIKE PROTEIN 2, CHLOROPLASTIC"/>
    <property type="match status" value="1"/>
</dbReference>
<dbReference type="Proteomes" id="UP000033731">
    <property type="component" value="Unassembled WGS sequence"/>
</dbReference>
<reference evidence="3 4" key="1">
    <citation type="journal article" date="2015" name="Phytopathology">
        <title>Genomes of Candidatus Liberibacter solanacearum haplotype A from New Zealand and the USA suggest significant genome plasticity in the species.</title>
        <authorList>
            <person name="Thompson S.M."/>
            <person name="Johnson C.P."/>
            <person name="Lu A.Y."/>
            <person name="Frampton R.A."/>
            <person name="Sullivan K.L."/>
            <person name="Fiers M.W."/>
            <person name="Crowhurst R.N."/>
            <person name="Pitman A.R."/>
            <person name="Scott I."/>
            <person name="Gudmestad N.C."/>
            <person name="Smith G.R."/>
        </authorList>
    </citation>
    <scope>NUCLEOTIDE SEQUENCE [LARGE SCALE GENOMIC DNA]</scope>
    <source>
        <strain evidence="3 4">LsoNZ1</strain>
    </source>
</reference>
<dbReference type="AlphaFoldDB" id="A0A095A154"/>
<accession>A0A095A154</accession>
<feature type="domain" description="Fe-S metabolism associated" evidence="2">
    <location>
        <begin position="9"/>
        <end position="133"/>
    </location>
</feature>
<proteinExistence type="inferred from homology"/>
<comment type="similarity">
    <text evidence="1">Belongs to the SufE family.</text>
</comment>